<dbReference type="GO" id="GO:0035267">
    <property type="term" value="C:NuA4 histone acetyltransferase complex"/>
    <property type="evidence" value="ECO:0007669"/>
    <property type="project" value="TreeGrafter"/>
</dbReference>
<dbReference type="GeneID" id="63916021"/>
<feature type="compositionally biased region" description="Basic residues" evidence="3">
    <location>
        <begin position="19"/>
        <end position="34"/>
    </location>
</feature>
<dbReference type="RefSeq" id="XP_040877533.1">
    <property type="nucleotide sequence ID" value="XM_041022648.1"/>
</dbReference>
<dbReference type="InterPro" id="IPR001487">
    <property type="entry name" value="Bromodomain"/>
</dbReference>
<dbReference type="InterPro" id="IPR036427">
    <property type="entry name" value="Bromodomain-like_sf"/>
</dbReference>
<evidence type="ECO:0000313" key="5">
    <source>
        <dbReference type="EMBL" id="KEQ60510.1"/>
    </source>
</evidence>
<organism evidence="5 6">
    <name type="scientific">Aureobasidium melanogenum (strain CBS 110374)</name>
    <name type="common">Aureobasidium pullulans var. melanogenum</name>
    <dbReference type="NCBI Taxonomy" id="1043003"/>
    <lineage>
        <taxon>Eukaryota</taxon>
        <taxon>Fungi</taxon>
        <taxon>Dikarya</taxon>
        <taxon>Ascomycota</taxon>
        <taxon>Pezizomycotina</taxon>
        <taxon>Dothideomycetes</taxon>
        <taxon>Dothideomycetidae</taxon>
        <taxon>Dothideales</taxon>
        <taxon>Saccotheciaceae</taxon>
        <taxon>Aureobasidium</taxon>
    </lineage>
</organism>
<dbReference type="Proteomes" id="UP000030672">
    <property type="component" value="Unassembled WGS sequence"/>
</dbReference>
<dbReference type="STRING" id="1043003.A0A074VIF4"/>
<reference evidence="5 6" key="1">
    <citation type="journal article" date="2014" name="BMC Genomics">
        <title>Genome sequencing of four Aureobasidium pullulans varieties: biotechnological potential, stress tolerance, and description of new species.</title>
        <authorList>
            <person name="Gostin Ar C."/>
            <person name="Ohm R.A."/>
            <person name="Kogej T."/>
            <person name="Sonjak S."/>
            <person name="Turk M."/>
            <person name="Zajc J."/>
            <person name="Zalar P."/>
            <person name="Grube M."/>
            <person name="Sun H."/>
            <person name="Han J."/>
            <person name="Sharma A."/>
            <person name="Chiniquy J."/>
            <person name="Ngan C.Y."/>
            <person name="Lipzen A."/>
            <person name="Barry K."/>
            <person name="Grigoriev I.V."/>
            <person name="Gunde-Cimerman N."/>
        </authorList>
    </citation>
    <scope>NUCLEOTIDE SEQUENCE [LARGE SCALE GENOMIC DNA]</scope>
    <source>
        <strain evidence="5 6">CBS 110374</strain>
    </source>
</reference>
<dbReference type="SUPFAM" id="SSF47370">
    <property type="entry name" value="Bromodomain"/>
    <property type="match status" value="1"/>
</dbReference>
<gene>
    <name evidence="5" type="ORF">M437DRAFT_54204</name>
</gene>
<dbReference type="PANTHER" id="PTHR15398:SF4">
    <property type="entry name" value="BROMODOMAIN-CONTAINING PROTEIN 8 ISOFORM X1"/>
    <property type="match status" value="1"/>
</dbReference>
<feature type="region of interest" description="Disordered" evidence="3">
    <location>
        <begin position="1"/>
        <end position="66"/>
    </location>
</feature>
<feature type="region of interest" description="Disordered" evidence="3">
    <location>
        <begin position="217"/>
        <end position="242"/>
    </location>
</feature>
<feature type="compositionally biased region" description="Low complexity" evidence="3">
    <location>
        <begin position="40"/>
        <end position="53"/>
    </location>
</feature>
<evidence type="ECO:0000256" key="3">
    <source>
        <dbReference type="SAM" id="MobiDB-lite"/>
    </source>
</evidence>
<keyword evidence="1 2" id="KW-0103">Bromodomain</keyword>
<dbReference type="Gene3D" id="1.20.920.10">
    <property type="entry name" value="Bromodomain-like"/>
    <property type="match status" value="1"/>
</dbReference>
<feature type="domain" description="Bromo" evidence="4">
    <location>
        <begin position="85"/>
        <end position="195"/>
    </location>
</feature>
<keyword evidence="6" id="KW-1185">Reference proteome</keyword>
<name>A0A074VIF4_AURM1</name>
<dbReference type="AlphaFoldDB" id="A0A074VIF4"/>
<protein>
    <submittedName>
        <fullName evidence="5">Bromodomain-containing protein</fullName>
    </submittedName>
</protein>
<proteinExistence type="predicted"/>
<sequence>MLQEEILQAETSDPPSQLRSKRGRFTSNKRKRPRSATPLPASEAPVAESSEPEQQGPAYGPPTKHKVQAHRNFARISNVIINDITQHKHAGPFQKPVREKDAEGYTDIIKRPQDLKSIKAAITFGSRAINAATTSSTVDSPAIGTPSTSSSLVLLDKTADLIPPRAIVNSSQLEKEVMRMFANAVMFNPGEEGMVKDAREMADDIEAKVRDWRQVEGAAAVGRQEEDEEGQAVGGDKKRRKV</sequence>
<dbReference type="PRINTS" id="PR00503">
    <property type="entry name" value="BROMODOMAIN"/>
</dbReference>
<accession>A0A074VIF4</accession>
<evidence type="ECO:0000256" key="1">
    <source>
        <dbReference type="ARBA" id="ARBA00023117"/>
    </source>
</evidence>
<dbReference type="EMBL" id="KL584842">
    <property type="protein sequence ID" value="KEQ60510.1"/>
    <property type="molecule type" value="Genomic_DNA"/>
</dbReference>
<dbReference type="PROSITE" id="PS50014">
    <property type="entry name" value="BROMODOMAIN_2"/>
    <property type="match status" value="1"/>
</dbReference>
<evidence type="ECO:0000256" key="2">
    <source>
        <dbReference type="PROSITE-ProRule" id="PRU00035"/>
    </source>
</evidence>
<dbReference type="GO" id="GO:0006325">
    <property type="term" value="P:chromatin organization"/>
    <property type="evidence" value="ECO:0007669"/>
    <property type="project" value="UniProtKB-ARBA"/>
</dbReference>
<dbReference type="Pfam" id="PF00439">
    <property type="entry name" value="Bromodomain"/>
    <property type="match status" value="1"/>
</dbReference>
<evidence type="ECO:0000259" key="4">
    <source>
        <dbReference type="PROSITE" id="PS50014"/>
    </source>
</evidence>
<feature type="compositionally biased region" description="Polar residues" evidence="3">
    <location>
        <begin position="9"/>
        <end position="18"/>
    </location>
</feature>
<dbReference type="HOGENOM" id="CLU_096852_0_0_1"/>
<dbReference type="PANTHER" id="PTHR15398">
    <property type="entry name" value="BROMODOMAIN-CONTAINING PROTEIN 8"/>
    <property type="match status" value="1"/>
</dbReference>
<dbReference type="SMART" id="SM00297">
    <property type="entry name" value="BROMO"/>
    <property type="match status" value="1"/>
</dbReference>
<evidence type="ECO:0000313" key="6">
    <source>
        <dbReference type="Proteomes" id="UP000030672"/>
    </source>
</evidence>